<protein>
    <recommendedName>
        <fullName evidence="6">Glucose-methanol-choline oxidoreductase N-terminal domain-containing protein</fullName>
    </recommendedName>
</protein>
<dbReference type="Gene3D" id="3.50.50.60">
    <property type="entry name" value="FAD/NAD(P)-binding domain"/>
    <property type="match status" value="1"/>
</dbReference>
<dbReference type="PANTHER" id="PTHR11552:SF147">
    <property type="entry name" value="CHOLINE DEHYDROGENASE, MITOCHONDRIAL"/>
    <property type="match status" value="1"/>
</dbReference>
<evidence type="ECO:0000256" key="5">
    <source>
        <dbReference type="ARBA" id="ARBA00023002"/>
    </source>
</evidence>
<accession>A0AAN7UZ37</accession>
<comment type="cofactor">
    <cofactor evidence="1">
        <name>FAD</name>
        <dbReference type="ChEBI" id="CHEBI:57692"/>
    </cofactor>
</comment>
<evidence type="ECO:0000256" key="1">
    <source>
        <dbReference type="ARBA" id="ARBA00001974"/>
    </source>
</evidence>
<evidence type="ECO:0000259" key="6">
    <source>
        <dbReference type="Pfam" id="PF00732"/>
    </source>
</evidence>
<evidence type="ECO:0000313" key="7">
    <source>
        <dbReference type="EMBL" id="KAK5637524.1"/>
    </source>
</evidence>
<dbReference type="EMBL" id="JAWHQM010000126">
    <property type="protein sequence ID" value="KAK5637524.1"/>
    <property type="molecule type" value="Genomic_DNA"/>
</dbReference>
<dbReference type="GO" id="GO:0050660">
    <property type="term" value="F:flavin adenine dinucleotide binding"/>
    <property type="evidence" value="ECO:0007669"/>
    <property type="project" value="InterPro"/>
</dbReference>
<keyword evidence="4" id="KW-0274">FAD</keyword>
<dbReference type="Pfam" id="PF00732">
    <property type="entry name" value="GMC_oxred_N"/>
    <property type="match status" value="1"/>
</dbReference>
<keyword evidence="3" id="KW-0285">Flavoprotein</keyword>
<dbReference type="SUPFAM" id="SSF51905">
    <property type="entry name" value="FAD/NAD(P)-binding domain"/>
    <property type="match status" value="1"/>
</dbReference>
<feature type="domain" description="Glucose-methanol-choline oxidoreductase N-terminal" evidence="6">
    <location>
        <begin position="36"/>
        <end position="113"/>
    </location>
</feature>
<reference evidence="7 8" key="1">
    <citation type="submission" date="2023-10" db="EMBL/GenBank/DDBJ databases">
        <title>Draft genome sequence of Xylaria bambusicola isolate GMP-LS, the root and basal stem rot pathogen of sugarcane in Indonesia.</title>
        <authorList>
            <person name="Selvaraj P."/>
            <person name="Muralishankar V."/>
            <person name="Muruganantham S."/>
            <person name="Sp S."/>
            <person name="Haryani S."/>
            <person name="Lau K.J.X."/>
            <person name="Naqvi N.I."/>
        </authorList>
    </citation>
    <scope>NUCLEOTIDE SEQUENCE [LARGE SCALE GENOMIC DNA]</scope>
    <source>
        <strain evidence="7">GMP-LS</strain>
    </source>
</reference>
<gene>
    <name evidence="7" type="ORF">RRF57_013239</name>
</gene>
<dbReference type="Proteomes" id="UP001305414">
    <property type="component" value="Unassembled WGS sequence"/>
</dbReference>
<dbReference type="InterPro" id="IPR012132">
    <property type="entry name" value="GMC_OxRdtase"/>
</dbReference>
<dbReference type="InterPro" id="IPR000172">
    <property type="entry name" value="GMC_OxRdtase_N"/>
</dbReference>
<evidence type="ECO:0000313" key="8">
    <source>
        <dbReference type="Proteomes" id="UP001305414"/>
    </source>
</evidence>
<dbReference type="Gene3D" id="4.10.450.10">
    <property type="entry name" value="Glucose Oxidase, domain 2"/>
    <property type="match status" value="1"/>
</dbReference>
<name>A0AAN7UZ37_9PEZI</name>
<evidence type="ECO:0000256" key="4">
    <source>
        <dbReference type="ARBA" id="ARBA00022827"/>
    </source>
</evidence>
<keyword evidence="5" id="KW-0560">Oxidoreductase</keyword>
<keyword evidence="8" id="KW-1185">Reference proteome</keyword>
<dbReference type="AlphaFoldDB" id="A0AAN7UZ37"/>
<comment type="caution">
    <text evidence="7">The sequence shown here is derived from an EMBL/GenBank/DDBJ whole genome shotgun (WGS) entry which is preliminary data.</text>
</comment>
<comment type="similarity">
    <text evidence="2">Belongs to the GMC oxidoreductase family.</text>
</comment>
<dbReference type="PANTHER" id="PTHR11552">
    <property type="entry name" value="GLUCOSE-METHANOL-CHOLINE GMC OXIDOREDUCTASE"/>
    <property type="match status" value="1"/>
</dbReference>
<dbReference type="Gene3D" id="3.30.560.10">
    <property type="entry name" value="Glucose Oxidase, domain 3"/>
    <property type="match status" value="1"/>
</dbReference>
<organism evidence="7 8">
    <name type="scientific">Xylaria bambusicola</name>
    <dbReference type="NCBI Taxonomy" id="326684"/>
    <lineage>
        <taxon>Eukaryota</taxon>
        <taxon>Fungi</taxon>
        <taxon>Dikarya</taxon>
        <taxon>Ascomycota</taxon>
        <taxon>Pezizomycotina</taxon>
        <taxon>Sordariomycetes</taxon>
        <taxon>Xylariomycetidae</taxon>
        <taxon>Xylariales</taxon>
        <taxon>Xylariaceae</taxon>
        <taxon>Xylaria</taxon>
    </lineage>
</organism>
<evidence type="ECO:0000256" key="3">
    <source>
        <dbReference type="ARBA" id="ARBA00022630"/>
    </source>
</evidence>
<evidence type="ECO:0000256" key="2">
    <source>
        <dbReference type="ARBA" id="ARBA00010790"/>
    </source>
</evidence>
<proteinExistence type="inferred from homology"/>
<sequence>MASETLSILGFQCAANPFLEKILGGLVGPETIRLDKKRSFAANTYLDRGIRSRSNLTVWTGIFADKILTKITKNFTATGVQYSIAKTGVAGTVYARREVIISAGAINTPGYLES</sequence>
<dbReference type="InterPro" id="IPR027424">
    <property type="entry name" value="Glucose_Oxidase_domain_2"/>
</dbReference>
<dbReference type="GO" id="GO:0016614">
    <property type="term" value="F:oxidoreductase activity, acting on CH-OH group of donors"/>
    <property type="evidence" value="ECO:0007669"/>
    <property type="project" value="InterPro"/>
</dbReference>
<dbReference type="InterPro" id="IPR036188">
    <property type="entry name" value="FAD/NAD-bd_sf"/>
</dbReference>